<dbReference type="InterPro" id="IPR036179">
    <property type="entry name" value="Ig-like_dom_sf"/>
</dbReference>
<dbReference type="Ensembl" id="ENSONIT00000019098.2">
    <property type="protein sequence ID" value="ENSONIP00000019081.2"/>
    <property type="gene ID" value="ENSONIG00000015162.2"/>
</dbReference>
<dbReference type="InParanoid" id="I3KD86"/>
<evidence type="ECO:0000256" key="7">
    <source>
        <dbReference type="ARBA" id="ARBA00022989"/>
    </source>
</evidence>
<dbReference type="GO" id="GO:0005912">
    <property type="term" value="C:adherens junction"/>
    <property type="evidence" value="ECO:0007669"/>
    <property type="project" value="TreeGrafter"/>
</dbReference>
<comment type="similarity">
    <text evidence="2">Belongs to the nectin family.</text>
</comment>
<evidence type="ECO:0000256" key="3">
    <source>
        <dbReference type="ARBA" id="ARBA00022692"/>
    </source>
</evidence>
<dbReference type="SMART" id="SM00408">
    <property type="entry name" value="IGc2"/>
    <property type="match status" value="2"/>
</dbReference>
<evidence type="ECO:0000256" key="12">
    <source>
        <dbReference type="SAM" id="MobiDB-lite"/>
    </source>
</evidence>
<evidence type="ECO:0000256" key="8">
    <source>
        <dbReference type="ARBA" id="ARBA00023136"/>
    </source>
</evidence>
<dbReference type="GeneTree" id="ENSGT00940000157535"/>
<dbReference type="SUPFAM" id="SSF48726">
    <property type="entry name" value="Immunoglobulin"/>
    <property type="match status" value="3"/>
</dbReference>
<evidence type="ECO:0000256" key="6">
    <source>
        <dbReference type="ARBA" id="ARBA00022889"/>
    </source>
</evidence>
<reference evidence="15" key="2">
    <citation type="submission" date="2025-08" db="UniProtKB">
        <authorList>
            <consortium name="Ensembl"/>
        </authorList>
    </citation>
    <scope>IDENTIFICATION</scope>
</reference>
<dbReference type="GO" id="GO:0007157">
    <property type="term" value="P:heterophilic cell-cell adhesion via plasma membrane cell adhesion molecules"/>
    <property type="evidence" value="ECO:0007669"/>
    <property type="project" value="TreeGrafter"/>
</dbReference>
<dbReference type="InterPro" id="IPR007110">
    <property type="entry name" value="Ig-like_dom"/>
</dbReference>
<feature type="domain" description="Ig-like" evidence="14">
    <location>
        <begin position="180"/>
        <end position="264"/>
    </location>
</feature>
<evidence type="ECO:0000256" key="11">
    <source>
        <dbReference type="SAM" id="Coils"/>
    </source>
</evidence>
<dbReference type="PANTHER" id="PTHR23277:SF11">
    <property type="entry name" value="NECTIN-4"/>
    <property type="match status" value="1"/>
</dbReference>
<dbReference type="Gene3D" id="2.60.40.10">
    <property type="entry name" value="Immunoglobulins"/>
    <property type="match status" value="3"/>
</dbReference>
<dbReference type="GO" id="GO:0007156">
    <property type="term" value="P:homophilic cell adhesion via plasma membrane adhesion molecules"/>
    <property type="evidence" value="ECO:0007669"/>
    <property type="project" value="TreeGrafter"/>
</dbReference>
<evidence type="ECO:0000259" key="14">
    <source>
        <dbReference type="PROSITE" id="PS50835"/>
    </source>
</evidence>
<name>I3KD86_ORENI</name>
<dbReference type="eggNOG" id="ENOG502R9I0">
    <property type="taxonomic scope" value="Eukaryota"/>
</dbReference>
<feature type="transmembrane region" description="Helical" evidence="13">
    <location>
        <begin position="374"/>
        <end position="398"/>
    </location>
</feature>
<feature type="region of interest" description="Disordered" evidence="12">
    <location>
        <begin position="513"/>
        <end position="577"/>
    </location>
</feature>
<evidence type="ECO:0000256" key="5">
    <source>
        <dbReference type="ARBA" id="ARBA00022737"/>
    </source>
</evidence>
<evidence type="ECO:0000256" key="9">
    <source>
        <dbReference type="ARBA" id="ARBA00023157"/>
    </source>
</evidence>
<protein>
    <submittedName>
        <fullName evidence="15">Nectin-4</fullName>
    </submittedName>
</protein>
<dbReference type="AlphaFoldDB" id="I3KD86"/>
<dbReference type="InterPro" id="IPR013162">
    <property type="entry name" value="CD80_C2-set"/>
</dbReference>
<keyword evidence="16" id="KW-1185">Reference proteome</keyword>
<keyword evidence="3 13" id="KW-0812">Transmembrane</keyword>
<feature type="coiled-coil region" evidence="11">
    <location>
        <begin position="398"/>
        <end position="425"/>
    </location>
</feature>
<feature type="domain" description="Ig-like" evidence="14">
    <location>
        <begin position="68"/>
        <end position="175"/>
    </location>
</feature>
<reference evidence="16" key="1">
    <citation type="submission" date="2012-01" db="EMBL/GenBank/DDBJ databases">
        <title>The Genome Sequence of Oreochromis niloticus (Nile Tilapia).</title>
        <authorList>
            <consortium name="Broad Institute Genome Assembly Team"/>
            <consortium name="Broad Institute Sequencing Platform"/>
            <person name="Di Palma F."/>
            <person name="Johnson J."/>
            <person name="Lander E.S."/>
            <person name="Lindblad-Toh K."/>
        </authorList>
    </citation>
    <scope>NUCLEOTIDE SEQUENCE [LARGE SCALE GENOMIC DNA]</scope>
</reference>
<sequence length="611" mass="68228">MVLPSSTPGEISLMNAVKTTGKNTSTSSSPEASTWWEELSNTWTQQQKLLLFATTICVEGGFVEPANPVTTQRSMTETQTRLPCQYQVEGEEKVVQVTWYKELSDGSKDQIITAHFMDGHTEFGRYSGRVRFENSNPIKNSALIILNTEQSDEGSYTCHISTFPSGNFERKIALTVWILPISSLDPVTLVEGQSFRVAATCRAIGHPLPILSWDTDMSGTVQNRTSETGSVSSYFSLHPLRSMNGKKLDCLVWHPGLEEPRRISNRLEVQYPPDATITTSSSRWYVGLEKAELVCEGRGHPKPRNFTWTWEGGALPDGVSAVGGKLVFQRPVHLSDRGAYECMVTNSVGRGKTEYMLNIDEVQWRIGETPTDNLMLITICASAGGLVLLLIIIILVVLRHHRRRTKKLKRQLSEKTDEIRSFSRQASFRRVNSTSTDFRFQGEDSMLRIDSRMKNSQMSLEHTHSTLGGRWGPEDVELDELGRPVIWYEGSDIPGGAEVDGVKEEQRKRVESYVKSSSNMSLDSGLPSSLVPLKAQQDDGSGPREPDACQPREREDWAPTQSVAEGQDNDEDGNPYQLSQTLKSLFDYSNGVLRPKPSNNSIILHPRGQLI</sequence>
<keyword evidence="7 13" id="KW-1133">Transmembrane helix</keyword>
<feature type="domain" description="Ig-like" evidence="14">
    <location>
        <begin position="273"/>
        <end position="358"/>
    </location>
</feature>
<accession>I3KD86</accession>
<dbReference type="InterPro" id="IPR003599">
    <property type="entry name" value="Ig_sub"/>
</dbReference>
<dbReference type="SMART" id="SM00409">
    <property type="entry name" value="IG"/>
    <property type="match status" value="2"/>
</dbReference>
<keyword evidence="8 13" id="KW-0472">Membrane</keyword>
<proteinExistence type="inferred from homology"/>
<keyword evidence="5" id="KW-0677">Repeat</keyword>
<dbReference type="CTD" id="794920"/>
<dbReference type="Pfam" id="PF07686">
    <property type="entry name" value="V-set"/>
    <property type="match status" value="1"/>
</dbReference>
<reference evidence="15" key="3">
    <citation type="submission" date="2025-09" db="UniProtKB">
        <authorList>
            <consortium name="Ensembl"/>
        </authorList>
    </citation>
    <scope>IDENTIFICATION</scope>
</reference>
<keyword evidence="6" id="KW-0130">Cell adhesion</keyword>
<evidence type="ECO:0000313" key="16">
    <source>
        <dbReference type="Proteomes" id="UP000005207"/>
    </source>
</evidence>
<dbReference type="STRING" id="8128.ENSONIP00000019081"/>
<dbReference type="InterPro" id="IPR013783">
    <property type="entry name" value="Ig-like_fold"/>
</dbReference>
<evidence type="ECO:0000313" key="15">
    <source>
        <dbReference type="Ensembl" id="ENSONIP00000019081.2"/>
    </source>
</evidence>
<dbReference type="GO" id="GO:0016020">
    <property type="term" value="C:membrane"/>
    <property type="evidence" value="ECO:0007669"/>
    <property type="project" value="UniProtKB-SubCell"/>
</dbReference>
<dbReference type="Pfam" id="PF13927">
    <property type="entry name" value="Ig_3"/>
    <property type="match status" value="1"/>
</dbReference>
<keyword evidence="4" id="KW-0732">Signal</keyword>
<keyword evidence="11" id="KW-0175">Coiled coil</keyword>
<keyword evidence="10" id="KW-0325">Glycoprotein</keyword>
<dbReference type="InterPro" id="IPR013106">
    <property type="entry name" value="Ig_V-set"/>
</dbReference>
<dbReference type="OrthoDB" id="8872282at2759"/>
<evidence type="ECO:0000256" key="4">
    <source>
        <dbReference type="ARBA" id="ARBA00022729"/>
    </source>
</evidence>
<gene>
    <name evidence="15" type="primary">LOC102081907</name>
</gene>
<evidence type="ECO:0000256" key="1">
    <source>
        <dbReference type="ARBA" id="ARBA00004167"/>
    </source>
</evidence>
<dbReference type="PANTHER" id="PTHR23277">
    <property type="entry name" value="NECTIN-RELATED"/>
    <property type="match status" value="1"/>
</dbReference>
<dbReference type="Proteomes" id="UP000005207">
    <property type="component" value="Linkage group LG18"/>
</dbReference>
<dbReference type="PROSITE" id="PS50835">
    <property type="entry name" value="IG_LIKE"/>
    <property type="match status" value="3"/>
</dbReference>
<dbReference type="Pfam" id="PF08205">
    <property type="entry name" value="C2-set_2"/>
    <property type="match status" value="1"/>
</dbReference>
<dbReference type="FunCoup" id="I3KD86">
    <property type="interactions" value="341"/>
</dbReference>
<dbReference type="InterPro" id="IPR003598">
    <property type="entry name" value="Ig_sub2"/>
</dbReference>
<evidence type="ECO:0000256" key="13">
    <source>
        <dbReference type="SAM" id="Phobius"/>
    </source>
</evidence>
<feature type="compositionally biased region" description="Basic and acidic residues" evidence="12">
    <location>
        <begin position="541"/>
        <end position="557"/>
    </location>
</feature>
<evidence type="ECO:0000256" key="10">
    <source>
        <dbReference type="ARBA" id="ARBA00023180"/>
    </source>
</evidence>
<comment type="subcellular location">
    <subcellularLocation>
        <location evidence="1">Membrane</location>
        <topology evidence="1">Single-pass membrane protein</topology>
    </subcellularLocation>
</comment>
<evidence type="ECO:0000256" key="2">
    <source>
        <dbReference type="ARBA" id="ARBA00007810"/>
    </source>
</evidence>
<organism evidence="15 16">
    <name type="scientific">Oreochromis niloticus</name>
    <name type="common">Nile tilapia</name>
    <name type="synonym">Tilapia nilotica</name>
    <dbReference type="NCBI Taxonomy" id="8128"/>
    <lineage>
        <taxon>Eukaryota</taxon>
        <taxon>Metazoa</taxon>
        <taxon>Chordata</taxon>
        <taxon>Craniata</taxon>
        <taxon>Vertebrata</taxon>
        <taxon>Euteleostomi</taxon>
        <taxon>Actinopterygii</taxon>
        <taxon>Neopterygii</taxon>
        <taxon>Teleostei</taxon>
        <taxon>Neoteleostei</taxon>
        <taxon>Acanthomorphata</taxon>
        <taxon>Ovalentaria</taxon>
        <taxon>Cichlomorphae</taxon>
        <taxon>Cichliformes</taxon>
        <taxon>Cichlidae</taxon>
        <taxon>African cichlids</taxon>
        <taxon>Pseudocrenilabrinae</taxon>
        <taxon>Oreochromini</taxon>
        <taxon>Oreochromis</taxon>
    </lineage>
</organism>
<dbReference type="InterPro" id="IPR051427">
    <property type="entry name" value="Nectin/Nectin-like"/>
</dbReference>
<keyword evidence="9" id="KW-1015">Disulfide bond</keyword>